<dbReference type="RefSeq" id="WP_091861510.1">
    <property type="nucleotide sequence ID" value="NZ_FOQW01000007.1"/>
</dbReference>
<comment type="similarity">
    <text evidence="1">Belongs to the PrpD family.</text>
</comment>
<reference evidence="4" key="1">
    <citation type="submission" date="2023-07" db="EMBL/GenBank/DDBJ databases">
        <title>Genomic Encyclopedia of Type Strains, Phase IV (KMG-IV): sequencing the most valuable type-strain genomes for metagenomic binning, comparative biology and taxonomic classification.</title>
        <authorList>
            <person name="Goeker M."/>
        </authorList>
    </citation>
    <scope>NUCLEOTIDE SEQUENCE</scope>
    <source>
        <strain evidence="4">DSM 19569</strain>
    </source>
</reference>
<dbReference type="InterPro" id="IPR005656">
    <property type="entry name" value="MmgE_PrpD"/>
</dbReference>
<evidence type="ECO:0000259" key="2">
    <source>
        <dbReference type="Pfam" id="PF03972"/>
    </source>
</evidence>
<accession>A0AAJ1TIU1</accession>
<feature type="domain" description="MmgE/PrpD N-terminal" evidence="2">
    <location>
        <begin position="9"/>
        <end position="242"/>
    </location>
</feature>
<evidence type="ECO:0000256" key="1">
    <source>
        <dbReference type="ARBA" id="ARBA00006174"/>
    </source>
</evidence>
<dbReference type="InterPro" id="IPR036148">
    <property type="entry name" value="MmgE/PrpD_sf"/>
</dbReference>
<comment type="caution">
    <text evidence="4">The sequence shown here is derived from an EMBL/GenBank/DDBJ whole genome shotgun (WGS) entry which is preliminary data.</text>
</comment>
<sequence length="444" mass="46003">MPNPRTAALAEAIVASRPEADPAAMGAARIALVDFLACALAGSTDPSLTTLRGVFGDAPGRALVIGSAQPADPFLAALLNGHAGHVLDYDDVHASVRGHPTTVIVPALLAALDPDALPSADAFLAAYLVGLETMAHLGRAIGPAHYERGFHATATLGPLGAAAAIAHLRGFSAGTTAIALGLGATQAAGLRLQFGSDAKPLHAGLAARNGLAAARLAEAGLSGADDCLDGPNGFLQAYGFGDEAPERVLEGWGAPWQIVRPGLTLKAFPCCTAAHPVAVAGLALHREGIRDLARATITFPPGGDAALVVRTPRTGIEARFSPEYILAAALVDGAVRIDHFDERPVRPDLAALAARVERRHDQTARRLSSDPSTRFVVVELTDGQGRTHERRIDGLPGLADADDKFRDATAASEALRTVPDRVRAMQDATDLARLLACLAQPRQP</sequence>
<protein>
    <submittedName>
        <fullName evidence="4">2-methylcitrate dehydratase PrpD</fullName>
    </submittedName>
</protein>
<dbReference type="Gene3D" id="3.30.1330.120">
    <property type="entry name" value="2-methylcitrate dehydratase PrpD"/>
    <property type="match status" value="1"/>
</dbReference>
<organism evidence="4 5">
    <name type="scientific">Methylobacterium brachiatum</name>
    <dbReference type="NCBI Taxonomy" id="269660"/>
    <lineage>
        <taxon>Bacteria</taxon>
        <taxon>Pseudomonadati</taxon>
        <taxon>Pseudomonadota</taxon>
        <taxon>Alphaproteobacteria</taxon>
        <taxon>Hyphomicrobiales</taxon>
        <taxon>Methylobacteriaceae</taxon>
        <taxon>Methylobacterium</taxon>
    </lineage>
</organism>
<dbReference type="PANTHER" id="PTHR16943">
    <property type="entry name" value="2-METHYLCITRATE DEHYDRATASE-RELATED"/>
    <property type="match status" value="1"/>
</dbReference>
<dbReference type="SUPFAM" id="SSF103378">
    <property type="entry name" value="2-methylcitrate dehydratase PrpD"/>
    <property type="match status" value="1"/>
</dbReference>
<evidence type="ECO:0000313" key="4">
    <source>
        <dbReference type="EMBL" id="MDQ0541441.1"/>
    </source>
</evidence>
<dbReference type="InterPro" id="IPR045336">
    <property type="entry name" value="MmgE_PrpD_N"/>
</dbReference>
<dbReference type="Gene3D" id="1.10.4100.10">
    <property type="entry name" value="2-methylcitrate dehydratase PrpD"/>
    <property type="match status" value="1"/>
</dbReference>
<evidence type="ECO:0000313" key="5">
    <source>
        <dbReference type="Proteomes" id="UP001223420"/>
    </source>
</evidence>
<dbReference type="InterPro" id="IPR045337">
    <property type="entry name" value="MmgE_PrpD_C"/>
</dbReference>
<proteinExistence type="inferred from homology"/>
<feature type="domain" description="MmgE/PrpD C-terminal" evidence="3">
    <location>
        <begin position="268"/>
        <end position="395"/>
    </location>
</feature>
<dbReference type="Pfam" id="PF03972">
    <property type="entry name" value="MmgE_PrpD_N"/>
    <property type="match status" value="1"/>
</dbReference>
<dbReference type="InterPro" id="IPR042183">
    <property type="entry name" value="MmgE/PrpD_sf_1"/>
</dbReference>
<dbReference type="PANTHER" id="PTHR16943:SF8">
    <property type="entry name" value="2-METHYLCITRATE DEHYDRATASE"/>
    <property type="match status" value="1"/>
</dbReference>
<dbReference type="AlphaFoldDB" id="A0AAJ1TIU1"/>
<dbReference type="InterPro" id="IPR042188">
    <property type="entry name" value="MmgE/PrpD_sf_2"/>
</dbReference>
<dbReference type="Proteomes" id="UP001223420">
    <property type="component" value="Unassembled WGS sequence"/>
</dbReference>
<dbReference type="GO" id="GO:0016829">
    <property type="term" value="F:lyase activity"/>
    <property type="evidence" value="ECO:0007669"/>
    <property type="project" value="InterPro"/>
</dbReference>
<dbReference type="Pfam" id="PF19305">
    <property type="entry name" value="MmgE_PrpD_C"/>
    <property type="match status" value="1"/>
</dbReference>
<name>A0AAJ1TIU1_9HYPH</name>
<gene>
    <name evidence="4" type="ORF">QO001_000349</name>
</gene>
<dbReference type="EMBL" id="JAUSWL010000001">
    <property type="protein sequence ID" value="MDQ0541441.1"/>
    <property type="molecule type" value="Genomic_DNA"/>
</dbReference>
<dbReference type="GeneID" id="90832180"/>
<evidence type="ECO:0000259" key="3">
    <source>
        <dbReference type="Pfam" id="PF19305"/>
    </source>
</evidence>